<dbReference type="RefSeq" id="WP_131172182.1">
    <property type="nucleotide sequence ID" value="NZ_FXTL01000009.1"/>
</dbReference>
<dbReference type="SUPFAM" id="SSF53098">
    <property type="entry name" value="Ribonuclease H-like"/>
    <property type="match status" value="1"/>
</dbReference>
<dbReference type="GO" id="GO:0004803">
    <property type="term" value="F:transposase activity"/>
    <property type="evidence" value="ECO:0007669"/>
    <property type="project" value="InterPro"/>
</dbReference>
<gene>
    <name evidence="3" type="ORF">ET996_08795</name>
</gene>
<dbReference type="InterPro" id="IPR036397">
    <property type="entry name" value="RNaseH_sf"/>
</dbReference>
<dbReference type="Pfam" id="PF13276">
    <property type="entry name" value="HTH_21"/>
    <property type="match status" value="1"/>
</dbReference>
<dbReference type="GO" id="GO:0003677">
    <property type="term" value="F:DNA binding"/>
    <property type="evidence" value="ECO:0007669"/>
    <property type="project" value="InterPro"/>
</dbReference>
<dbReference type="GO" id="GO:0015074">
    <property type="term" value="P:DNA integration"/>
    <property type="evidence" value="ECO:0007669"/>
    <property type="project" value="InterPro"/>
</dbReference>
<dbReference type="PROSITE" id="PS50994">
    <property type="entry name" value="INTEGRASE"/>
    <property type="match status" value="1"/>
</dbReference>
<evidence type="ECO:0000259" key="2">
    <source>
        <dbReference type="PROSITE" id="PS50994"/>
    </source>
</evidence>
<dbReference type="InterPro" id="IPR001584">
    <property type="entry name" value="Integrase_cat-core"/>
</dbReference>
<dbReference type="Gene3D" id="1.10.10.10">
    <property type="entry name" value="Winged helix-like DNA-binding domain superfamily/Winged helix DNA-binding domain"/>
    <property type="match status" value="1"/>
</dbReference>
<dbReference type="Pfam" id="PF01527">
    <property type="entry name" value="HTH_Tnp_1"/>
    <property type="match status" value="1"/>
</dbReference>
<dbReference type="OrthoDB" id="4281720at2"/>
<accession>A0A4Q9KK69</accession>
<evidence type="ECO:0000313" key="4">
    <source>
        <dbReference type="Proteomes" id="UP000291933"/>
    </source>
</evidence>
<dbReference type="SUPFAM" id="SSF46689">
    <property type="entry name" value="Homeodomain-like"/>
    <property type="match status" value="1"/>
</dbReference>
<feature type="domain" description="Integrase catalytic" evidence="2">
    <location>
        <begin position="233"/>
        <end position="397"/>
    </location>
</feature>
<evidence type="ECO:0000256" key="1">
    <source>
        <dbReference type="ARBA" id="ARBA00002286"/>
    </source>
</evidence>
<dbReference type="PANTHER" id="PTHR46889:SF4">
    <property type="entry name" value="TRANSPOSASE INSO FOR INSERTION SEQUENCE ELEMENT IS911B-RELATED"/>
    <property type="match status" value="1"/>
</dbReference>
<evidence type="ECO:0000313" key="3">
    <source>
        <dbReference type="EMBL" id="TBT94866.1"/>
    </source>
</evidence>
<proteinExistence type="predicted"/>
<sequence>MAAPRKYSEELKDRATRMAVEARRDPASRAGAISRIGKQLGIHPEALRNWVRQAEVDGGVRQGVSSDDGARIAALERENRELRRANTILRQASALFRTGGARPPTTVIVGFIDEYRSQHGVEPICRVLSGHGIKIAPSTYYAFKTRPASARARSDAGLVRVIASVHQANYGVYGARRVWHELHRQGHTDVARCTVERLMRANGLRGISKAKTPRTTIPASSPMPTDKVQRQFTAEAPDRLWVADITYIRTFDGCAAFILDMCSRMIVGWQLSTSLHTRLAFDALDMALWRRAREQRDLSALIHHSDKGVQYRAIRYTQRLADAGVVASVGSTGDSYDNAAAEAFNSLFKAELIRNRGPWHGHSDLEFAVTEYIDWYNHRRLHSEIGYQPPAEYEATFYDQPQTSSTEFVTTTGSL</sequence>
<dbReference type="InterPro" id="IPR002514">
    <property type="entry name" value="Transposase_8"/>
</dbReference>
<organism evidence="3 4">
    <name type="scientific">Propioniciclava tarda</name>
    <dbReference type="NCBI Taxonomy" id="433330"/>
    <lineage>
        <taxon>Bacteria</taxon>
        <taxon>Bacillati</taxon>
        <taxon>Actinomycetota</taxon>
        <taxon>Actinomycetes</taxon>
        <taxon>Propionibacteriales</taxon>
        <taxon>Propionibacteriaceae</taxon>
        <taxon>Propioniciclava</taxon>
    </lineage>
</organism>
<dbReference type="NCBIfam" id="NF033516">
    <property type="entry name" value="transpos_IS3"/>
    <property type="match status" value="1"/>
</dbReference>
<comment type="caution">
    <text evidence="3">The sequence shown here is derived from an EMBL/GenBank/DDBJ whole genome shotgun (WGS) entry which is preliminary data.</text>
</comment>
<dbReference type="Proteomes" id="UP000291933">
    <property type="component" value="Unassembled WGS sequence"/>
</dbReference>
<reference evidence="3 4" key="1">
    <citation type="submission" date="2019-01" db="EMBL/GenBank/DDBJ databases">
        <title>Lactibacter flavus gen. nov., sp. nov., a novel bacterium of the family Propionibacteriaceae isolated from raw milk and dairy products.</title>
        <authorList>
            <person name="Huptas C."/>
            <person name="Wenning M."/>
            <person name="Breitenwieser F."/>
            <person name="Doll E."/>
            <person name="Von Neubeck M."/>
            <person name="Busse H.-J."/>
            <person name="Scherer S."/>
        </authorList>
    </citation>
    <scope>NUCLEOTIDE SEQUENCE [LARGE SCALE GENOMIC DNA]</scope>
    <source>
        <strain evidence="3 4">DSM 22130</strain>
    </source>
</reference>
<dbReference type="Gene3D" id="3.30.420.10">
    <property type="entry name" value="Ribonuclease H-like superfamily/Ribonuclease H"/>
    <property type="match status" value="1"/>
</dbReference>
<dbReference type="PANTHER" id="PTHR46889">
    <property type="entry name" value="TRANSPOSASE INSF FOR INSERTION SEQUENCE IS3B-RELATED"/>
    <property type="match status" value="1"/>
</dbReference>
<dbReference type="InterPro" id="IPR050900">
    <property type="entry name" value="Transposase_IS3/IS150/IS904"/>
</dbReference>
<dbReference type="InterPro" id="IPR025948">
    <property type="entry name" value="HTH-like_dom"/>
</dbReference>
<dbReference type="EMBL" id="SDMR01000009">
    <property type="protein sequence ID" value="TBT94866.1"/>
    <property type="molecule type" value="Genomic_DNA"/>
</dbReference>
<dbReference type="InterPro" id="IPR009057">
    <property type="entry name" value="Homeodomain-like_sf"/>
</dbReference>
<name>A0A4Q9KK69_PROTD</name>
<protein>
    <submittedName>
        <fullName evidence="3">IS3 family transposase</fullName>
    </submittedName>
</protein>
<dbReference type="InterPro" id="IPR012337">
    <property type="entry name" value="RNaseH-like_sf"/>
</dbReference>
<dbReference type="AlphaFoldDB" id="A0A4Q9KK69"/>
<dbReference type="InterPro" id="IPR048020">
    <property type="entry name" value="Transpos_IS3"/>
</dbReference>
<keyword evidence="4" id="KW-1185">Reference proteome</keyword>
<dbReference type="Pfam" id="PF13333">
    <property type="entry name" value="rve_2"/>
    <property type="match status" value="1"/>
</dbReference>
<dbReference type="Pfam" id="PF00665">
    <property type="entry name" value="rve"/>
    <property type="match status" value="1"/>
</dbReference>
<dbReference type="GO" id="GO:0006313">
    <property type="term" value="P:DNA transposition"/>
    <property type="evidence" value="ECO:0007669"/>
    <property type="project" value="InterPro"/>
</dbReference>
<dbReference type="InterPro" id="IPR036388">
    <property type="entry name" value="WH-like_DNA-bd_sf"/>
</dbReference>
<comment type="function">
    <text evidence="1">Involved in the transposition of the insertion sequence.</text>
</comment>